<feature type="domain" description="Molybdenum cofactor biosynthesis protein F N-terminal" evidence="1">
    <location>
        <begin position="9"/>
        <end position="114"/>
    </location>
</feature>
<gene>
    <name evidence="3" type="ORF">HNP48_005599</name>
</gene>
<protein>
    <recommendedName>
        <fullName evidence="5">Molybdenum cofactor biosynthesis protein F</fullName>
    </recommendedName>
</protein>
<evidence type="ECO:0000313" key="4">
    <source>
        <dbReference type="Proteomes" id="UP000575083"/>
    </source>
</evidence>
<feature type="domain" description="MoaF C-terminal" evidence="2">
    <location>
        <begin position="149"/>
        <end position="257"/>
    </location>
</feature>
<dbReference type="AlphaFoldDB" id="A0A7X0PJU9"/>
<dbReference type="EMBL" id="JACHLK010000015">
    <property type="protein sequence ID" value="MBB6562882.1"/>
    <property type="molecule type" value="Genomic_DNA"/>
</dbReference>
<reference evidence="3 4" key="1">
    <citation type="submission" date="2020-08" db="EMBL/GenBank/DDBJ databases">
        <title>Functional genomics of gut bacteria from endangered species of beetles.</title>
        <authorList>
            <person name="Carlos-Shanley C."/>
        </authorList>
    </citation>
    <scope>NUCLEOTIDE SEQUENCE [LARGE SCALE GENOMIC DNA]</scope>
    <source>
        <strain evidence="3 4">S00198</strain>
    </source>
</reference>
<evidence type="ECO:0000259" key="2">
    <source>
        <dbReference type="Pfam" id="PF17409"/>
    </source>
</evidence>
<name>A0A7X0PJU9_9BURK</name>
<comment type="caution">
    <text evidence="3">The sequence shown here is derived from an EMBL/GenBank/DDBJ whole genome shotgun (WGS) entry which is preliminary data.</text>
</comment>
<dbReference type="Gene3D" id="2.40.128.20">
    <property type="match status" value="1"/>
</dbReference>
<dbReference type="InterPro" id="IPR012674">
    <property type="entry name" value="Calycin"/>
</dbReference>
<dbReference type="Proteomes" id="UP000575083">
    <property type="component" value="Unassembled WGS sequence"/>
</dbReference>
<proteinExistence type="predicted"/>
<dbReference type="RefSeq" id="WP_184863325.1">
    <property type="nucleotide sequence ID" value="NZ_JACHLK010000015.1"/>
</dbReference>
<dbReference type="InterPro" id="IPR035348">
    <property type="entry name" value="MoaF_C"/>
</dbReference>
<evidence type="ECO:0008006" key="5">
    <source>
        <dbReference type="Google" id="ProtNLM"/>
    </source>
</evidence>
<keyword evidence="4" id="KW-1185">Reference proteome</keyword>
<dbReference type="Pfam" id="PF10703">
    <property type="entry name" value="MoaF"/>
    <property type="match status" value="1"/>
</dbReference>
<dbReference type="Pfam" id="PF17409">
    <property type="entry name" value="MoaF_C"/>
    <property type="match status" value="1"/>
</dbReference>
<dbReference type="InterPro" id="IPR024724">
    <property type="entry name" value="MoaF_N"/>
</dbReference>
<evidence type="ECO:0000259" key="1">
    <source>
        <dbReference type="Pfam" id="PF10703"/>
    </source>
</evidence>
<sequence>MSATHRPPDWKHFDDFAAGIATNRLPASEALVGQVLPLHLPDRVLTLRPDSRHTLRWEESGEGLPARSGSDRYEAVEVAPDTWFIDLTRAALPDEAWTVIANTRTRRVLAVRCHILGDGQVAGEPRVAQDFLAGTLGAGPALAGSTAPHETRELIGLRTFQTYSPEHTYEHTYLSSQRYAWQCLVGVQRGHGDVDQASYYKFDDQQYIFTFREYRIPVASVFFFNFESGRSTGKFLGLTGAGEISNQSAGAFMRKASMTVYPSQHEPV</sequence>
<accession>A0A7X0PJU9</accession>
<organism evidence="3 4">
    <name type="scientific">Acidovorax soli</name>
    <dbReference type="NCBI Taxonomy" id="592050"/>
    <lineage>
        <taxon>Bacteria</taxon>
        <taxon>Pseudomonadati</taxon>
        <taxon>Pseudomonadota</taxon>
        <taxon>Betaproteobacteria</taxon>
        <taxon>Burkholderiales</taxon>
        <taxon>Comamonadaceae</taxon>
        <taxon>Acidovorax</taxon>
    </lineage>
</organism>
<evidence type="ECO:0000313" key="3">
    <source>
        <dbReference type="EMBL" id="MBB6562882.1"/>
    </source>
</evidence>